<dbReference type="Proteomes" id="UP000076794">
    <property type="component" value="Chromosome"/>
</dbReference>
<gene>
    <name evidence="2" type="ORF">I598_2004</name>
</gene>
<proteinExistence type="predicted"/>
<dbReference type="KEGG" id="ido:I598_2004"/>
<dbReference type="EMBL" id="CP014209">
    <property type="protein sequence ID" value="ANC31550.1"/>
    <property type="molecule type" value="Genomic_DNA"/>
</dbReference>
<keyword evidence="3" id="KW-1185">Reference proteome</keyword>
<sequence length="167" mass="18278">MTDEGHDELDQVTDDELKVREVGRDAVQDLISWATYTRRDTTPAENVDEAPVATLDVEAVDEASDKAIDSALRRSDVKAAQQAHRMRKRFYNFVVKAVFGTLAASALTMLLYVISQWGKIDAAVMVAFFSAVVVQVIGLAYIIARYLFAPRGQIAPGNQPTSTPSSA</sequence>
<keyword evidence="1" id="KW-0472">Membrane</keyword>
<dbReference type="STRING" id="1300344.I598_2004"/>
<reference evidence="2 3" key="1">
    <citation type="submission" date="2016-01" db="EMBL/GenBank/DDBJ databases">
        <title>Complete genome sequence of a soil Actinobacterium, Isoptericola dokdonensis DS-3.</title>
        <authorList>
            <person name="Kwon S.-K."/>
            <person name="Kim J.F."/>
        </authorList>
    </citation>
    <scope>NUCLEOTIDE SEQUENCE [LARGE SCALE GENOMIC DNA]</scope>
    <source>
        <strain evidence="2 3">DS-3</strain>
    </source>
</reference>
<name>A0A161ILW3_9MICO</name>
<evidence type="ECO:0000313" key="2">
    <source>
        <dbReference type="EMBL" id="ANC31550.1"/>
    </source>
</evidence>
<feature type="transmembrane region" description="Helical" evidence="1">
    <location>
        <begin position="120"/>
        <end position="144"/>
    </location>
</feature>
<feature type="transmembrane region" description="Helical" evidence="1">
    <location>
        <begin position="93"/>
        <end position="114"/>
    </location>
</feature>
<keyword evidence="1" id="KW-1133">Transmembrane helix</keyword>
<keyword evidence="1" id="KW-0812">Transmembrane</keyword>
<accession>A0A161ILW3</accession>
<organism evidence="2 3">
    <name type="scientific">Isoptericola dokdonensis DS-3</name>
    <dbReference type="NCBI Taxonomy" id="1300344"/>
    <lineage>
        <taxon>Bacteria</taxon>
        <taxon>Bacillati</taxon>
        <taxon>Actinomycetota</taxon>
        <taxon>Actinomycetes</taxon>
        <taxon>Micrococcales</taxon>
        <taxon>Promicromonosporaceae</taxon>
        <taxon>Isoptericola</taxon>
    </lineage>
</organism>
<protein>
    <submittedName>
        <fullName evidence="2">Uncharacterized protein</fullName>
    </submittedName>
</protein>
<dbReference type="RefSeq" id="WP_068202825.1">
    <property type="nucleotide sequence ID" value="NZ_CP014209.1"/>
</dbReference>
<dbReference type="PATRIC" id="fig|1300344.3.peg.2013"/>
<evidence type="ECO:0000313" key="3">
    <source>
        <dbReference type="Proteomes" id="UP000076794"/>
    </source>
</evidence>
<evidence type="ECO:0000256" key="1">
    <source>
        <dbReference type="SAM" id="Phobius"/>
    </source>
</evidence>
<dbReference type="AlphaFoldDB" id="A0A161ILW3"/>